<gene>
    <name evidence="3" type="ORF">PPERSA_10656</name>
</gene>
<name>A0A0V0QD82_PSEPJ</name>
<dbReference type="PANTHER" id="PTHR10476">
    <property type="entry name" value="CHARGED MULTIVESICULAR BODY PROTEIN"/>
    <property type="match status" value="1"/>
</dbReference>
<dbReference type="GO" id="GO:0007034">
    <property type="term" value="P:vacuolar transport"/>
    <property type="evidence" value="ECO:0007669"/>
    <property type="project" value="InterPro"/>
</dbReference>
<evidence type="ECO:0008006" key="5">
    <source>
        <dbReference type="Google" id="ProtNLM"/>
    </source>
</evidence>
<protein>
    <recommendedName>
        <fullName evidence="5">Snf7 family</fullName>
    </recommendedName>
</protein>
<dbReference type="Proteomes" id="UP000054937">
    <property type="component" value="Unassembled WGS sequence"/>
</dbReference>
<dbReference type="FunCoup" id="A0A0V0QD82">
    <property type="interactions" value="378"/>
</dbReference>
<dbReference type="OMA" id="QQITMVM"/>
<keyword evidence="1" id="KW-0175">Coiled coil</keyword>
<accession>A0A0V0QD82</accession>
<proteinExistence type="predicted"/>
<feature type="coiled-coil region" evidence="1">
    <location>
        <begin position="21"/>
        <end position="48"/>
    </location>
</feature>
<dbReference type="InParanoid" id="A0A0V0QD82"/>
<comment type="caution">
    <text evidence="3">The sequence shown here is derived from an EMBL/GenBank/DDBJ whole genome shotgun (WGS) entry which is preliminary data.</text>
</comment>
<dbReference type="InterPro" id="IPR005024">
    <property type="entry name" value="Snf7_fam"/>
</dbReference>
<evidence type="ECO:0000313" key="3">
    <source>
        <dbReference type="EMBL" id="KRX00157.1"/>
    </source>
</evidence>
<evidence type="ECO:0000256" key="1">
    <source>
        <dbReference type="SAM" id="Coils"/>
    </source>
</evidence>
<keyword evidence="4" id="KW-1185">Reference proteome</keyword>
<organism evidence="3 4">
    <name type="scientific">Pseudocohnilembus persalinus</name>
    <name type="common">Ciliate</name>
    <dbReference type="NCBI Taxonomy" id="266149"/>
    <lineage>
        <taxon>Eukaryota</taxon>
        <taxon>Sar</taxon>
        <taxon>Alveolata</taxon>
        <taxon>Ciliophora</taxon>
        <taxon>Intramacronucleata</taxon>
        <taxon>Oligohymenophorea</taxon>
        <taxon>Scuticociliatia</taxon>
        <taxon>Philasterida</taxon>
        <taxon>Pseudocohnilembidae</taxon>
        <taxon>Pseudocohnilembus</taxon>
    </lineage>
</organism>
<dbReference type="Gene3D" id="6.10.140.1230">
    <property type="match status" value="1"/>
</dbReference>
<sequence>MGANNDKPQQPVKQPDPLDVILDMKMTAKRFERDSAKAEKEKAVQTKKAKMALQKGNEEGARLYLQNAAMKQQESLNLLRMAHKLEAIQSNLKSNLSNQEMASQLNRITPYLQQHAQSVPIEQLYGQMQNFEQAMDEVTVQNKIVTNIVNQNSDVSQDIVVDQMLQQMKNEQMAEISNQMDLNNQAQYQQLQNNNQQMQQNQPQQNQNQQFQQQ</sequence>
<dbReference type="AlphaFoldDB" id="A0A0V0QD82"/>
<evidence type="ECO:0000313" key="4">
    <source>
        <dbReference type="Proteomes" id="UP000054937"/>
    </source>
</evidence>
<dbReference type="OrthoDB" id="10266568at2759"/>
<dbReference type="EMBL" id="LDAU01000194">
    <property type="protein sequence ID" value="KRX00157.1"/>
    <property type="molecule type" value="Genomic_DNA"/>
</dbReference>
<feature type="region of interest" description="Disordered" evidence="2">
    <location>
        <begin position="194"/>
        <end position="214"/>
    </location>
</feature>
<evidence type="ECO:0000256" key="2">
    <source>
        <dbReference type="SAM" id="MobiDB-lite"/>
    </source>
</evidence>
<reference evidence="3 4" key="1">
    <citation type="journal article" date="2015" name="Sci. Rep.">
        <title>Genome of the facultative scuticociliatosis pathogen Pseudocohnilembus persalinus provides insight into its virulence through horizontal gene transfer.</title>
        <authorList>
            <person name="Xiong J."/>
            <person name="Wang G."/>
            <person name="Cheng J."/>
            <person name="Tian M."/>
            <person name="Pan X."/>
            <person name="Warren A."/>
            <person name="Jiang C."/>
            <person name="Yuan D."/>
            <person name="Miao W."/>
        </authorList>
    </citation>
    <scope>NUCLEOTIDE SEQUENCE [LARGE SCALE GENOMIC DNA]</scope>
    <source>
        <strain evidence="3">36N120E</strain>
    </source>
</reference>